<dbReference type="InterPro" id="IPR011576">
    <property type="entry name" value="Pyridox_Oxase_N"/>
</dbReference>
<dbReference type="Pfam" id="PF01243">
    <property type="entry name" value="PNPOx_N"/>
    <property type="match status" value="1"/>
</dbReference>
<comment type="caution">
    <text evidence="2">The sequence shown here is derived from an EMBL/GenBank/DDBJ whole genome shotgun (WGS) entry which is preliminary data.</text>
</comment>
<evidence type="ECO:0000259" key="1">
    <source>
        <dbReference type="Pfam" id="PF01243"/>
    </source>
</evidence>
<name>A0A1G2HM91_9BACT</name>
<dbReference type="InterPro" id="IPR012349">
    <property type="entry name" value="Split_barrel_FMN-bd"/>
</dbReference>
<evidence type="ECO:0000313" key="2">
    <source>
        <dbReference type="EMBL" id="OGZ63331.1"/>
    </source>
</evidence>
<reference evidence="2 3" key="1">
    <citation type="journal article" date="2016" name="Nat. Commun.">
        <title>Thousands of microbial genomes shed light on interconnected biogeochemical processes in an aquifer system.</title>
        <authorList>
            <person name="Anantharaman K."/>
            <person name="Brown C.T."/>
            <person name="Hug L.A."/>
            <person name="Sharon I."/>
            <person name="Castelle C.J."/>
            <person name="Probst A.J."/>
            <person name="Thomas B.C."/>
            <person name="Singh A."/>
            <person name="Wilkins M.J."/>
            <person name="Karaoz U."/>
            <person name="Brodie E.L."/>
            <person name="Williams K.H."/>
            <person name="Hubbard S.S."/>
            <person name="Banfield J.F."/>
        </authorList>
    </citation>
    <scope>NUCLEOTIDE SEQUENCE [LARGE SCALE GENOMIC DNA]</scope>
</reference>
<proteinExistence type="predicted"/>
<protein>
    <recommendedName>
        <fullName evidence="1">Pyridoxamine 5'-phosphate oxidase N-terminal domain-containing protein</fullName>
    </recommendedName>
</protein>
<dbReference type="Gene3D" id="2.30.110.10">
    <property type="entry name" value="Electron Transport, Fmn-binding Protein, Chain A"/>
    <property type="match status" value="1"/>
</dbReference>
<dbReference type="Proteomes" id="UP000178991">
    <property type="component" value="Unassembled WGS sequence"/>
</dbReference>
<dbReference type="SUPFAM" id="SSF50475">
    <property type="entry name" value="FMN-binding split barrel"/>
    <property type="match status" value="1"/>
</dbReference>
<evidence type="ECO:0000313" key="3">
    <source>
        <dbReference type="Proteomes" id="UP000178991"/>
    </source>
</evidence>
<dbReference type="AlphaFoldDB" id="A0A1G2HM91"/>
<dbReference type="EMBL" id="MHOL01000003">
    <property type="protein sequence ID" value="OGZ63331.1"/>
    <property type="molecule type" value="Genomic_DNA"/>
</dbReference>
<gene>
    <name evidence="2" type="ORF">A2639_00165</name>
</gene>
<organism evidence="2 3">
    <name type="scientific">Candidatus Staskawiczbacteria bacterium RIFCSPHIGHO2_01_FULL_34_27</name>
    <dbReference type="NCBI Taxonomy" id="1802199"/>
    <lineage>
        <taxon>Bacteria</taxon>
        <taxon>Candidatus Staskawicziibacteriota</taxon>
    </lineage>
</organism>
<feature type="domain" description="Pyridoxamine 5'-phosphate oxidase N-terminal" evidence="1">
    <location>
        <begin position="6"/>
        <end position="133"/>
    </location>
</feature>
<accession>A0A1G2HM91</accession>
<sequence length="146" mass="16879">MVKDIKELIKEVLEKGYLMSLGTADDGGVWVSDVIYIFDDELNIYWMSNSNTRHSKAITNNSKIAGTITVNLPKENNLGIQFEGIAEKIEGPRFELAKKHYRKRRKPEPKENEDVLQGDSWYILKPKKIELICEELFGFKKQAYII</sequence>